<dbReference type="CDD" id="cd05380">
    <property type="entry name" value="CAP_euk"/>
    <property type="match status" value="1"/>
</dbReference>
<organism evidence="3 4">
    <name type="scientific">Teladorsagia circumcincta</name>
    <name type="common">Brown stomach worm</name>
    <name type="synonym">Ostertagia circumcincta</name>
    <dbReference type="NCBI Taxonomy" id="45464"/>
    <lineage>
        <taxon>Eukaryota</taxon>
        <taxon>Metazoa</taxon>
        <taxon>Ecdysozoa</taxon>
        <taxon>Nematoda</taxon>
        <taxon>Chromadorea</taxon>
        <taxon>Rhabditida</taxon>
        <taxon>Rhabditina</taxon>
        <taxon>Rhabditomorpha</taxon>
        <taxon>Strongyloidea</taxon>
        <taxon>Trichostrongylidae</taxon>
        <taxon>Teladorsagia</taxon>
    </lineage>
</organism>
<reference evidence="3 4" key="1">
    <citation type="submission" date="2015-09" db="EMBL/GenBank/DDBJ databases">
        <title>Draft genome of the parasitic nematode Teladorsagia circumcincta isolate WARC Sus (inbred).</title>
        <authorList>
            <person name="Mitreva M."/>
        </authorList>
    </citation>
    <scope>NUCLEOTIDE SEQUENCE [LARGE SCALE GENOMIC DNA]</scope>
    <source>
        <strain evidence="3 4">S</strain>
    </source>
</reference>
<dbReference type="EMBL" id="KZ345206">
    <property type="protein sequence ID" value="PIO74880.1"/>
    <property type="molecule type" value="Genomic_DNA"/>
</dbReference>
<dbReference type="SUPFAM" id="SSF55797">
    <property type="entry name" value="PR-1-like"/>
    <property type="match status" value="1"/>
</dbReference>
<dbReference type="Gene3D" id="3.40.33.10">
    <property type="entry name" value="CAP"/>
    <property type="match status" value="1"/>
</dbReference>
<protein>
    <submittedName>
        <fullName evidence="3">SCP-like protein</fullName>
    </submittedName>
</protein>
<proteinExistence type="predicted"/>
<evidence type="ECO:0000313" key="4">
    <source>
        <dbReference type="Proteomes" id="UP000230423"/>
    </source>
</evidence>
<feature type="transmembrane region" description="Helical" evidence="1">
    <location>
        <begin position="30"/>
        <end position="50"/>
    </location>
</feature>
<evidence type="ECO:0000259" key="2">
    <source>
        <dbReference type="SMART" id="SM00198"/>
    </source>
</evidence>
<keyword evidence="1" id="KW-1133">Transmembrane helix</keyword>
<dbReference type="OrthoDB" id="5874910at2759"/>
<dbReference type="AlphaFoldDB" id="A0A2G9UZF1"/>
<evidence type="ECO:0000256" key="1">
    <source>
        <dbReference type="SAM" id="Phobius"/>
    </source>
</evidence>
<name>A0A2G9UZF1_TELCI</name>
<evidence type="ECO:0000313" key="3">
    <source>
        <dbReference type="EMBL" id="PIO74880.1"/>
    </source>
</evidence>
<gene>
    <name evidence="3" type="ORF">TELCIR_03093</name>
</gene>
<dbReference type="InterPro" id="IPR001283">
    <property type="entry name" value="CRISP-related"/>
</dbReference>
<keyword evidence="1" id="KW-0812">Transmembrane</keyword>
<dbReference type="InterPro" id="IPR014044">
    <property type="entry name" value="CAP_dom"/>
</dbReference>
<dbReference type="Proteomes" id="UP000230423">
    <property type="component" value="Unassembled WGS sequence"/>
</dbReference>
<keyword evidence="4" id="KW-1185">Reference proteome</keyword>
<sequence length="236" mass="26547">MPQNPFSLLGCDSVTDTYDGIRNQPLKVQIGIVVIAALLGFLAIGIPPLIRPSSNFDELTESGCTDSITDEVRQAFLRYHNRERSIVAKGNYDMPSPRDGYGMPRLPPAKRMYQLKYNCSLEKSALKWSKIALCDIRHSDWGVGENLYVTDADNMALARGSVKKWVREIKDWGAKSVMDFRAATAHASQIFWADTTTVGCAIYFCGLSRGGKMVTCHYYPQQFGRVLKKPKQYVEY</sequence>
<accession>A0A2G9UZF1</accession>
<dbReference type="SMART" id="SM00198">
    <property type="entry name" value="SCP"/>
    <property type="match status" value="1"/>
</dbReference>
<dbReference type="InterPro" id="IPR035940">
    <property type="entry name" value="CAP_sf"/>
</dbReference>
<dbReference type="Pfam" id="PF00188">
    <property type="entry name" value="CAP"/>
    <property type="match status" value="1"/>
</dbReference>
<feature type="domain" description="SCP" evidence="2">
    <location>
        <begin position="71"/>
        <end position="228"/>
    </location>
</feature>
<keyword evidence="1" id="KW-0472">Membrane</keyword>
<dbReference type="PANTHER" id="PTHR10334">
    <property type="entry name" value="CYSTEINE-RICH SECRETORY PROTEIN-RELATED"/>
    <property type="match status" value="1"/>
</dbReference>